<protein>
    <submittedName>
        <fullName evidence="1">Uncharacterized protein</fullName>
    </submittedName>
</protein>
<dbReference type="RefSeq" id="WP_277903698.1">
    <property type="nucleotide sequence ID" value="NZ_JARQDV010000004.1"/>
</dbReference>
<evidence type="ECO:0000313" key="1">
    <source>
        <dbReference type="EMBL" id="MDT2964681.1"/>
    </source>
</evidence>
<reference evidence="1" key="1">
    <citation type="submission" date="2023-03" db="EMBL/GenBank/DDBJ databases">
        <authorList>
            <person name="Shen W."/>
            <person name="Cai J."/>
        </authorList>
    </citation>
    <scope>NUCLEOTIDE SEQUENCE</scope>
    <source>
        <strain evidence="1">K72-2</strain>
    </source>
</reference>
<comment type="caution">
    <text evidence="1">The sequence shown here is derived from an EMBL/GenBank/DDBJ whole genome shotgun (WGS) entry which is preliminary data.</text>
</comment>
<dbReference type="Proteomes" id="UP001268896">
    <property type="component" value="Unassembled WGS sequence"/>
</dbReference>
<accession>A0AAW8USD2</accession>
<evidence type="ECO:0000313" key="2">
    <source>
        <dbReference type="Proteomes" id="UP001268896"/>
    </source>
</evidence>
<name>A0AAW8USD2_ENTCA</name>
<proteinExistence type="predicted"/>
<gene>
    <name evidence="1" type="ORF">P7I32_08660</name>
</gene>
<organism evidence="1 2">
    <name type="scientific">Enterococcus casseliflavus</name>
    <name type="common">Enterococcus flavescens</name>
    <dbReference type="NCBI Taxonomy" id="37734"/>
    <lineage>
        <taxon>Bacteria</taxon>
        <taxon>Bacillati</taxon>
        <taxon>Bacillota</taxon>
        <taxon>Bacilli</taxon>
        <taxon>Lactobacillales</taxon>
        <taxon>Enterococcaceae</taxon>
        <taxon>Enterococcus</taxon>
    </lineage>
</organism>
<sequence>MAQEINEVGTIDVTMKKNVIFTKRKIKNIFISEDDICTIGFMKSSVEGDILETIVIPFSLFHEIAEDTLWKLIDSTKESGK</sequence>
<dbReference type="EMBL" id="JARQDV010000004">
    <property type="protein sequence ID" value="MDT2964681.1"/>
    <property type="molecule type" value="Genomic_DNA"/>
</dbReference>
<dbReference type="AlphaFoldDB" id="A0AAW8USD2"/>